<keyword evidence="6" id="KW-0539">Nucleus</keyword>
<evidence type="ECO:0000256" key="6">
    <source>
        <dbReference type="ARBA" id="ARBA00023242"/>
    </source>
</evidence>
<keyword evidence="3" id="KW-0698">rRNA processing</keyword>
<dbReference type="EMBL" id="JAHBMH010000073">
    <property type="protein sequence ID" value="KAK1932810.1"/>
    <property type="molecule type" value="Genomic_DNA"/>
</dbReference>
<accession>A0AAD9LDW3</accession>
<dbReference type="InterPro" id="IPR036322">
    <property type="entry name" value="WD40_repeat_dom_sf"/>
</dbReference>
<dbReference type="GO" id="GO:0030687">
    <property type="term" value="C:preribosome, large subunit precursor"/>
    <property type="evidence" value="ECO:0007669"/>
    <property type="project" value="TreeGrafter"/>
</dbReference>
<feature type="region of interest" description="Disordered" evidence="7">
    <location>
        <begin position="1"/>
        <end position="54"/>
    </location>
</feature>
<dbReference type="SMART" id="SM01035">
    <property type="entry name" value="BOP1NT"/>
    <property type="match status" value="1"/>
</dbReference>
<keyword evidence="5" id="KW-0677">Repeat</keyword>
<comment type="caution">
    <text evidence="9">The sequence shown here is derived from an EMBL/GenBank/DDBJ whole genome shotgun (WGS) entry which is preliminary data.</text>
</comment>
<comment type="subcellular location">
    <subcellularLocation>
        <location evidence="1">Nucleus</location>
        <location evidence="1">Nucleolus</location>
    </subcellularLocation>
</comment>
<dbReference type="GO" id="GO:0000463">
    <property type="term" value="P:maturation of LSU-rRNA from tricistronic rRNA transcript (SSU-rRNA, 5.8S rRNA, LSU-rRNA)"/>
    <property type="evidence" value="ECO:0007669"/>
    <property type="project" value="TreeGrafter"/>
</dbReference>
<dbReference type="AlphaFoldDB" id="A0AAD9LDW3"/>
<evidence type="ECO:0000256" key="1">
    <source>
        <dbReference type="ARBA" id="ARBA00004604"/>
    </source>
</evidence>
<evidence type="ECO:0000256" key="3">
    <source>
        <dbReference type="ARBA" id="ARBA00022552"/>
    </source>
</evidence>
<dbReference type="PANTHER" id="PTHR17605:SF0">
    <property type="entry name" value="RIBOSOME BIOGENESIS PROTEIN BOP1"/>
    <property type="match status" value="1"/>
</dbReference>
<reference evidence="9" key="2">
    <citation type="submission" date="2021-05" db="EMBL/GenBank/DDBJ databases">
        <authorList>
            <person name="Pain A."/>
        </authorList>
    </citation>
    <scope>NUCLEOTIDE SEQUENCE</scope>
    <source>
        <strain evidence="9">1802A</strain>
    </source>
</reference>
<feature type="domain" description="BOP1 N-terminal" evidence="8">
    <location>
        <begin position="79"/>
        <end position="353"/>
    </location>
</feature>
<evidence type="ECO:0000313" key="9">
    <source>
        <dbReference type="EMBL" id="KAK1932810.1"/>
    </source>
</evidence>
<evidence type="ECO:0000256" key="2">
    <source>
        <dbReference type="ARBA" id="ARBA00022517"/>
    </source>
</evidence>
<dbReference type="Gene3D" id="2.130.10.10">
    <property type="entry name" value="YVTN repeat-like/Quinoprotein amine dehydrogenase"/>
    <property type="match status" value="1"/>
</dbReference>
<protein>
    <submittedName>
        <fullName evidence="9">BOP1NT (NUC169) domain containing protein</fullName>
    </submittedName>
</protein>
<organism evidence="9 10">
    <name type="scientific">Babesia divergens</name>
    <dbReference type="NCBI Taxonomy" id="32595"/>
    <lineage>
        <taxon>Eukaryota</taxon>
        <taxon>Sar</taxon>
        <taxon>Alveolata</taxon>
        <taxon>Apicomplexa</taxon>
        <taxon>Aconoidasida</taxon>
        <taxon>Piroplasmida</taxon>
        <taxon>Babesiidae</taxon>
        <taxon>Babesia</taxon>
    </lineage>
</organism>
<dbReference type="GO" id="GO:0070545">
    <property type="term" value="C:PeBoW complex"/>
    <property type="evidence" value="ECO:0007669"/>
    <property type="project" value="TreeGrafter"/>
</dbReference>
<sequence length="709" mass="81303">MAHNKGKGKSSLRSSSAKSRSTSSSRSSSQVATRSTSAAETEHDLEASKPVDVESDTYFDSDEEEGDLNRVGRVPLSFYENENHIGYTAEGNKVIRELDSTEIGKLLFHSDNPDAWRTIVDVKNNRMVRLTDDDLKIISRLRKGMYPKENYNQEDLYIEFDNEDGIHPVSYKPPKKANFLPSKFEAAKIKRYLGMYFLSSDPRLVELIRSGKLVVKDPDAEPPEEPIEDVWKDCIYQVDPKTARRGRQHDITPPKIPLPTHSESYNPPEEYLLDEEEKQEWLQTDPIDRKMDYLPQQFDCLRKVGSYENLIVERFRRCLQLYLFPRAVKLKMNVDPESLYPKLPDINTLKPFPTRRSVEYRVPGTRKLAVHSAGRWLALASEDTISICSVLNGRLFDRVEGFKQIFDLCWHPRYPILIVSHGSTISFVAIELPNMRCRDTEESRPKKGTENMYEKALELIHLDKDTAPWRSTRHGRYEGLSVDHVDEIHRVAVHPQGMFLIIRCKLFAGNYVVGISPHCRESSNQCLIYCLTKKSFIRVANKMSNNSIRMAMFHPTEPKLILGLRKGIRLYNLKVKNEKLETEGEKLNGIDLPVSMDLNCNSQILSVANESGSVVLFDLDVGTYPYKKFLFQNEHIVKVEFHRSLPLLLVASSTGVVHIIHISVSDDLSKDPLIVPLKDLKTSKVTDARWHGQEPWLFTAGEKYSMMWA</sequence>
<keyword evidence="2" id="KW-0690">Ribosome biogenesis</keyword>
<name>A0AAD9LDW3_BABDI</name>
<dbReference type="PANTHER" id="PTHR17605">
    <property type="entry name" value="RIBOSOME BIOGENESIS PROTEIN BOP1 BLOCK OF PROLIFERATION 1 PROTEIN"/>
    <property type="match status" value="1"/>
</dbReference>
<dbReference type="Proteomes" id="UP001195914">
    <property type="component" value="Unassembled WGS sequence"/>
</dbReference>
<dbReference type="InterPro" id="IPR015943">
    <property type="entry name" value="WD40/YVTN_repeat-like_dom_sf"/>
</dbReference>
<dbReference type="InterPro" id="IPR012953">
    <property type="entry name" value="BOP1_N_dom"/>
</dbReference>
<proteinExistence type="predicted"/>
<feature type="compositionally biased region" description="Low complexity" evidence="7">
    <location>
        <begin position="11"/>
        <end position="39"/>
    </location>
</feature>
<evidence type="ECO:0000256" key="7">
    <source>
        <dbReference type="SAM" id="MobiDB-lite"/>
    </source>
</evidence>
<gene>
    <name evidence="9" type="ORF">X943_000900</name>
</gene>
<keyword evidence="10" id="KW-1185">Reference proteome</keyword>
<evidence type="ECO:0000259" key="8">
    <source>
        <dbReference type="SMART" id="SM01035"/>
    </source>
</evidence>
<dbReference type="InterPro" id="IPR028598">
    <property type="entry name" value="BOP1/Erb1"/>
</dbReference>
<reference evidence="9" key="1">
    <citation type="journal article" date="2014" name="Nucleic Acids Res.">
        <title>The evolutionary dynamics of variant antigen genes in Babesia reveal a history of genomic innovation underlying host-parasite interaction.</title>
        <authorList>
            <person name="Jackson A.P."/>
            <person name="Otto T.D."/>
            <person name="Darby A."/>
            <person name="Ramaprasad A."/>
            <person name="Xia D."/>
            <person name="Echaide I.E."/>
            <person name="Farber M."/>
            <person name="Gahlot S."/>
            <person name="Gamble J."/>
            <person name="Gupta D."/>
            <person name="Gupta Y."/>
            <person name="Jackson L."/>
            <person name="Malandrin L."/>
            <person name="Malas T.B."/>
            <person name="Moussa E."/>
            <person name="Nair M."/>
            <person name="Reid A.J."/>
            <person name="Sanders M."/>
            <person name="Sharma J."/>
            <person name="Tracey A."/>
            <person name="Quail M.A."/>
            <person name="Weir W."/>
            <person name="Wastling J.M."/>
            <person name="Hall N."/>
            <person name="Willadsen P."/>
            <person name="Lingelbach K."/>
            <person name="Shiels B."/>
            <person name="Tait A."/>
            <person name="Berriman M."/>
            <person name="Allred D.R."/>
            <person name="Pain A."/>
        </authorList>
    </citation>
    <scope>NUCLEOTIDE SEQUENCE</scope>
    <source>
        <strain evidence="9">1802A</strain>
    </source>
</reference>
<evidence type="ECO:0000256" key="4">
    <source>
        <dbReference type="ARBA" id="ARBA00022574"/>
    </source>
</evidence>
<dbReference type="SUPFAM" id="SSF50978">
    <property type="entry name" value="WD40 repeat-like"/>
    <property type="match status" value="1"/>
</dbReference>
<keyword evidence="4" id="KW-0853">WD repeat</keyword>
<feature type="region of interest" description="Disordered" evidence="7">
    <location>
        <begin position="243"/>
        <end position="264"/>
    </location>
</feature>
<evidence type="ECO:0000313" key="10">
    <source>
        <dbReference type="Proteomes" id="UP001195914"/>
    </source>
</evidence>
<dbReference type="GO" id="GO:0043021">
    <property type="term" value="F:ribonucleoprotein complex binding"/>
    <property type="evidence" value="ECO:0007669"/>
    <property type="project" value="TreeGrafter"/>
</dbReference>
<evidence type="ECO:0000256" key="5">
    <source>
        <dbReference type="ARBA" id="ARBA00022737"/>
    </source>
</evidence>
<feature type="compositionally biased region" description="Basic residues" evidence="7">
    <location>
        <begin position="1"/>
        <end position="10"/>
    </location>
</feature>
<dbReference type="Pfam" id="PF08145">
    <property type="entry name" value="BOP1NT"/>
    <property type="match status" value="1"/>
</dbReference>
<feature type="compositionally biased region" description="Basic and acidic residues" evidence="7">
    <location>
        <begin position="40"/>
        <end position="52"/>
    </location>
</feature>